<dbReference type="Proteomes" id="UP001597387">
    <property type="component" value="Unassembled WGS sequence"/>
</dbReference>
<evidence type="ECO:0000313" key="1">
    <source>
        <dbReference type="EMBL" id="MFD2162919.1"/>
    </source>
</evidence>
<gene>
    <name evidence="1" type="ORF">ACFSJU_10995</name>
</gene>
<accession>A0ABW4ZLF8</accession>
<keyword evidence="1" id="KW-0489">Methyltransferase</keyword>
<evidence type="ECO:0000313" key="2">
    <source>
        <dbReference type="Proteomes" id="UP001597387"/>
    </source>
</evidence>
<dbReference type="EMBL" id="JBHUHZ010000001">
    <property type="protein sequence ID" value="MFD2162919.1"/>
    <property type="molecule type" value="Genomic_DNA"/>
</dbReference>
<proteinExistence type="predicted"/>
<keyword evidence="1" id="KW-0808">Transferase</keyword>
<dbReference type="CDD" id="cd02440">
    <property type="entry name" value="AdoMet_MTases"/>
    <property type="match status" value="1"/>
</dbReference>
<dbReference type="RefSeq" id="WP_255902660.1">
    <property type="nucleotide sequence ID" value="NZ_JAFMZO010000003.1"/>
</dbReference>
<reference evidence="2" key="1">
    <citation type="journal article" date="2019" name="Int. J. Syst. Evol. Microbiol.">
        <title>The Global Catalogue of Microorganisms (GCM) 10K type strain sequencing project: providing services to taxonomists for standard genome sequencing and annotation.</title>
        <authorList>
            <consortium name="The Broad Institute Genomics Platform"/>
            <consortium name="The Broad Institute Genome Sequencing Center for Infectious Disease"/>
            <person name="Wu L."/>
            <person name="Ma J."/>
        </authorList>
    </citation>
    <scope>NUCLEOTIDE SEQUENCE [LARGE SCALE GENOMIC DNA]</scope>
    <source>
        <strain evidence="2">KCTC 42217</strain>
    </source>
</reference>
<comment type="caution">
    <text evidence="1">The sequence shown here is derived from an EMBL/GenBank/DDBJ whole genome shotgun (WGS) entry which is preliminary data.</text>
</comment>
<sequence length="274" mass="31425">MKHLAKKVVSSVVNNDLLWPVLKPALKVGVFAYFSRKHPDDVSKTHLHLFEKLTVLNGPFKAMKYPSMDALCSAIYPKLIGSYEQELHPTIETFSTRDYSEIIDVGCAEGYYAVGLSLMFPKAKIYAYDIDPAARRLCLDMAKLNNRDSSISIRNFCTAKELASFNFTRRGLIVCDCEGFEKHLFNSSNLKNLNRCDIIIEVHDFVDIEISDYLNHLFKETHDIQVIKSIDDIEKAKTYYFKETEQASLKDKLAIFKEMRPGILEWMVCTPKSE</sequence>
<protein>
    <submittedName>
        <fullName evidence="1">Class I SAM-dependent methyltransferase</fullName>
    </submittedName>
</protein>
<dbReference type="InterPro" id="IPR029063">
    <property type="entry name" value="SAM-dependent_MTases_sf"/>
</dbReference>
<dbReference type="SUPFAM" id="SSF53335">
    <property type="entry name" value="S-adenosyl-L-methionine-dependent methyltransferases"/>
    <property type="match status" value="1"/>
</dbReference>
<keyword evidence="2" id="KW-1185">Reference proteome</keyword>
<organism evidence="1 2">
    <name type="scientific">Paradesertivirga mongoliensis</name>
    <dbReference type="NCBI Taxonomy" id="2100740"/>
    <lineage>
        <taxon>Bacteria</taxon>
        <taxon>Pseudomonadati</taxon>
        <taxon>Bacteroidota</taxon>
        <taxon>Sphingobacteriia</taxon>
        <taxon>Sphingobacteriales</taxon>
        <taxon>Sphingobacteriaceae</taxon>
        <taxon>Paradesertivirga</taxon>
    </lineage>
</organism>
<dbReference type="GO" id="GO:0008168">
    <property type="term" value="F:methyltransferase activity"/>
    <property type="evidence" value="ECO:0007669"/>
    <property type="project" value="UniProtKB-KW"/>
</dbReference>
<dbReference type="GO" id="GO:0032259">
    <property type="term" value="P:methylation"/>
    <property type="evidence" value="ECO:0007669"/>
    <property type="project" value="UniProtKB-KW"/>
</dbReference>
<dbReference type="Gene3D" id="3.40.50.150">
    <property type="entry name" value="Vaccinia Virus protein VP39"/>
    <property type="match status" value="1"/>
</dbReference>
<name>A0ABW4ZLF8_9SPHI</name>